<dbReference type="EMBL" id="PKMF04000329">
    <property type="protein sequence ID" value="KAK7837431.1"/>
    <property type="molecule type" value="Genomic_DNA"/>
</dbReference>
<evidence type="ECO:0000313" key="10">
    <source>
        <dbReference type="EMBL" id="KAK7837431.1"/>
    </source>
</evidence>
<dbReference type="GO" id="GO:0004497">
    <property type="term" value="F:monooxygenase activity"/>
    <property type="evidence" value="ECO:0007669"/>
    <property type="project" value="UniProtKB-KW"/>
</dbReference>
<evidence type="ECO:0000256" key="7">
    <source>
        <dbReference type="ARBA" id="ARBA00023004"/>
    </source>
</evidence>
<dbReference type="InterPro" id="IPR036396">
    <property type="entry name" value="Cyt_P450_sf"/>
</dbReference>
<dbReference type="GO" id="GO:0016020">
    <property type="term" value="C:membrane"/>
    <property type="evidence" value="ECO:0007669"/>
    <property type="project" value="UniProtKB-SubCell"/>
</dbReference>
<comment type="caution">
    <text evidence="10">The sequence shown here is derived from an EMBL/GenBank/DDBJ whole genome shotgun (WGS) entry which is preliminary data.</text>
</comment>
<dbReference type="GO" id="GO:0016705">
    <property type="term" value="F:oxidoreductase activity, acting on paired donors, with incorporation or reduction of molecular oxygen"/>
    <property type="evidence" value="ECO:0007669"/>
    <property type="project" value="InterPro"/>
</dbReference>
<evidence type="ECO:0000256" key="5">
    <source>
        <dbReference type="ARBA" id="ARBA00022723"/>
    </source>
</evidence>
<protein>
    <submittedName>
        <fullName evidence="10">Cytochrome p450 cyp736a12</fullName>
    </submittedName>
</protein>
<sequence>MSLRLGHVPTIVVSSPQAAELFLKTHDTIFASRPKLQVYEYLSYGTKGMAFTEYGSYWRNIRKLCTLQLLRVSKIDSFAPMRKEEVGSLVQSLKKAAAAHEVVDLRGKVCDLTEKTTCRMIFGRSSDDRFDLKTLIEEAFNLSGAFNLADYVPYLGALDLQVRKFLSIQLYPSLIKSL</sequence>
<comment type="cofactor">
    <cofactor evidence="1">
        <name>heme</name>
        <dbReference type="ChEBI" id="CHEBI:30413"/>
    </cofactor>
</comment>
<name>A0AAW0KFZ4_QUESU</name>
<dbReference type="SUPFAM" id="SSF48264">
    <property type="entry name" value="Cytochrome P450"/>
    <property type="match status" value="1"/>
</dbReference>
<keyword evidence="4" id="KW-0349">Heme</keyword>
<gene>
    <name evidence="10" type="primary">C7A12_0</name>
    <name evidence="10" type="ORF">CFP56_021258</name>
</gene>
<dbReference type="Gene3D" id="1.10.630.10">
    <property type="entry name" value="Cytochrome P450"/>
    <property type="match status" value="1"/>
</dbReference>
<keyword evidence="11" id="KW-1185">Reference proteome</keyword>
<evidence type="ECO:0000256" key="9">
    <source>
        <dbReference type="ARBA" id="ARBA00023136"/>
    </source>
</evidence>
<evidence type="ECO:0000256" key="1">
    <source>
        <dbReference type="ARBA" id="ARBA00001971"/>
    </source>
</evidence>
<evidence type="ECO:0000313" key="11">
    <source>
        <dbReference type="Proteomes" id="UP000237347"/>
    </source>
</evidence>
<keyword evidence="8" id="KW-0503">Monooxygenase</keyword>
<comment type="subcellular location">
    <subcellularLocation>
        <location evidence="2">Membrane</location>
    </subcellularLocation>
</comment>
<dbReference type="AlphaFoldDB" id="A0AAW0KFZ4"/>
<evidence type="ECO:0000256" key="2">
    <source>
        <dbReference type="ARBA" id="ARBA00004370"/>
    </source>
</evidence>
<dbReference type="GO" id="GO:0020037">
    <property type="term" value="F:heme binding"/>
    <property type="evidence" value="ECO:0007669"/>
    <property type="project" value="InterPro"/>
</dbReference>
<dbReference type="PANTHER" id="PTHR47943:SF9">
    <property type="entry name" value="CYTOCHROME P450"/>
    <property type="match status" value="1"/>
</dbReference>
<evidence type="ECO:0000256" key="8">
    <source>
        <dbReference type="ARBA" id="ARBA00023033"/>
    </source>
</evidence>
<dbReference type="InterPro" id="IPR001128">
    <property type="entry name" value="Cyt_P450"/>
</dbReference>
<keyword evidence="6" id="KW-0560">Oxidoreductase</keyword>
<keyword evidence="9" id="KW-0472">Membrane</keyword>
<dbReference type="GO" id="GO:0005506">
    <property type="term" value="F:iron ion binding"/>
    <property type="evidence" value="ECO:0007669"/>
    <property type="project" value="InterPro"/>
</dbReference>
<keyword evidence="7" id="KW-0408">Iron</keyword>
<accession>A0AAW0KFZ4</accession>
<comment type="similarity">
    <text evidence="3">Belongs to the cytochrome P450 family.</text>
</comment>
<dbReference type="Proteomes" id="UP000237347">
    <property type="component" value="Unassembled WGS sequence"/>
</dbReference>
<dbReference type="Pfam" id="PF00067">
    <property type="entry name" value="p450"/>
    <property type="match status" value="1"/>
</dbReference>
<reference evidence="10 11" key="1">
    <citation type="journal article" date="2018" name="Sci. Data">
        <title>The draft genome sequence of cork oak.</title>
        <authorList>
            <person name="Ramos A.M."/>
            <person name="Usie A."/>
            <person name="Barbosa P."/>
            <person name="Barros P.M."/>
            <person name="Capote T."/>
            <person name="Chaves I."/>
            <person name="Simoes F."/>
            <person name="Abreu I."/>
            <person name="Carrasquinho I."/>
            <person name="Faro C."/>
            <person name="Guimaraes J.B."/>
            <person name="Mendonca D."/>
            <person name="Nobrega F."/>
            <person name="Rodrigues L."/>
            <person name="Saibo N.J.M."/>
            <person name="Varela M.C."/>
            <person name="Egas C."/>
            <person name="Matos J."/>
            <person name="Miguel C.M."/>
            <person name="Oliveira M.M."/>
            <person name="Ricardo C.P."/>
            <person name="Goncalves S."/>
        </authorList>
    </citation>
    <scope>NUCLEOTIDE SEQUENCE [LARGE SCALE GENOMIC DNA]</scope>
    <source>
        <strain evidence="11">cv. HL8</strain>
    </source>
</reference>
<organism evidence="10 11">
    <name type="scientific">Quercus suber</name>
    <name type="common">Cork oak</name>
    <dbReference type="NCBI Taxonomy" id="58331"/>
    <lineage>
        <taxon>Eukaryota</taxon>
        <taxon>Viridiplantae</taxon>
        <taxon>Streptophyta</taxon>
        <taxon>Embryophyta</taxon>
        <taxon>Tracheophyta</taxon>
        <taxon>Spermatophyta</taxon>
        <taxon>Magnoliopsida</taxon>
        <taxon>eudicotyledons</taxon>
        <taxon>Gunneridae</taxon>
        <taxon>Pentapetalae</taxon>
        <taxon>rosids</taxon>
        <taxon>fabids</taxon>
        <taxon>Fagales</taxon>
        <taxon>Fagaceae</taxon>
        <taxon>Quercus</taxon>
    </lineage>
</organism>
<proteinExistence type="inferred from homology"/>
<evidence type="ECO:0000256" key="4">
    <source>
        <dbReference type="ARBA" id="ARBA00022617"/>
    </source>
</evidence>
<evidence type="ECO:0000256" key="6">
    <source>
        <dbReference type="ARBA" id="ARBA00023002"/>
    </source>
</evidence>
<evidence type="ECO:0000256" key="3">
    <source>
        <dbReference type="ARBA" id="ARBA00010617"/>
    </source>
</evidence>
<dbReference type="PANTHER" id="PTHR47943">
    <property type="entry name" value="CYTOCHROME P450 93A3-LIKE"/>
    <property type="match status" value="1"/>
</dbReference>
<keyword evidence="5" id="KW-0479">Metal-binding</keyword>